<dbReference type="GO" id="GO:0000272">
    <property type="term" value="P:polysaccharide catabolic process"/>
    <property type="evidence" value="ECO:0007669"/>
    <property type="project" value="InterPro"/>
</dbReference>
<dbReference type="InterPro" id="IPR001547">
    <property type="entry name" value="Glyco_hydro_5"/>
</dbReference>
<dbReference type="OrthoDB" id="9800925at2"/>
<dbReference type="Pfam" id="PF00150">
    <property type="entry name" value="Cellulase"/>
    <property type="match status" value="1"/>
</dbReference>
<reference evidence="5 6" key="1">
    <citation type="submission" date="2018-08" db="EMBL/GenBank/DDBJ databases">
        <title>Genomic Encyclopedia of Archaeal and Bacterial Type Strains, Phase II (KMG-II): from individual species to whole genera.</title>
        <authorList>
            <person name="Goeker M."/>
        </authorList>
    </citation>
    <scope>NUCLEOTIDE SEQUENCE [LARGE SCALE GENOMIC DNA]</scope>
    <source>
        <strain evidence="5 6">DSM 15986</strain>
    </source>
</reference>
<keyword evidence="2 3" id="KW-0326">Glycosidase</keyword>
<organism evidence="5 6">
    <name type="scientific">Algoriphagus antarcticus</name>
    <dbReference type="NCBI Taxonomy" id="238540"/>
    <lineage>
        <taxon>Bacteria</taxon>
        <taxon>Pseudomonadati</taxon>
        <taxon>Bacteroidota</taxon>
        <taxon>Cytophagia</taxon>
        <taxon>Cytophagales</taxon>
        <taxon>Cyclobacteriaceae</taxon>
        <taxon>Algoriphagus</taxon>
    </lineage>
</organism>
<comment type="caution">
    <text evidence="5">The sequence shown here is derived from an EMBL/GenBank/DDBJ whole genome shotgun (WGS) entry which is preliminary data.</text>
</comment>
<gene>
    <name evidence="5" type="ORF">C8N25_102284</name>
</gene>
<dbReference type="InterPro" id="IPR017853">
    <property type="entry name" value="GH"/>
</dbReference>
<proteinExistence type="inferred from homology"/>
<keyword evidence="6" id="KW-1185">Reference proteome</keyword>
<dbReference type="AlphaFoldDB" id="A0A3E0E5I0"/>
<dbReference type="SUPFAM" id="SSF51445">
    <property type="entry name" value="(Trans)glycosidases"/>
    <property type="match status" value="1"/>
</dbReference>
<evidence type="ECO:0000256" key="3">
    <source>
        <dbReference type="RuleBase" id="RU361153"/>
    </source>
</evidence>
<comment type="similarity">
    <text evidence="3">Belongs to the glycosyl hydrolase 5 (cellulase A) family.</text>
</comment>
<evidence type="ECO:0000259" key="4">
    <source>
        <dbReference type="Pfam" id="PF00150"/>
    </source>
</evidence>
<feature type="domain" description="Glycoside hydrolase family 5" evidence="4">
    <location>
        <begin position="47"/>
        <end position="312"/>
    </location>
</feature>
<evidence type="ECO:0000313" key="5">
    <source>
        <dbReference type="EMBL" id="REG92880.1"/>
    </source>
</evidence>
<evidence type="ECO:0000256" key="1">
    <source>
        <dbReference type="ARBA" id="ARBA00022801"/>
    </source>
</evidence>
<dbReference type="EMBL" id="QUNF01000002">
    <property type="protein sequence ID" value="REG92880.1"/>
    <property type="molecule type" value="Genomic_DNA"/>
</dbReference>
<evidence type="ECO:0000256" key="2">
    <source>
        <dbReference type="ARBA" id="ARBA00023295"/>
    </source>
</evidence>
<accession>A0A3E0E5I0</accession>
<dbReference type="RefSeq" id="WP_086539733.1">
    <property type="nucleotide sequence ID" value="NZ_MSSW01000003.1"/>
</dbReference>
<dbReference type="Proteomes" id="UP000256405">
    <property type="component" value="Unassembled WGS sequence"/>
</dbReference>
<dbReference type="GO" id="GO:0004553">
    <property type="term" value="F:hydrolase activity, hydrolyzing O-glycosyl compounds"/>
    <property type="evidence" value="ECO:0007669"/>
    <property type="project" value="InterPro"/>
</dbReference>
<protein>
    <submittedName>
        <fullName evidence="5">Mannan endo-1,4-beta-mannosidase</fullName>
    </submittedName>
</protein>
<sequence length="360" mass="40694">MHQFRIVLVSVFLFLACSIDEGDSIFDPMDPEKSSWSISVSNGNLVDSEGKLFIPYGFNSVHVWLDEAQSINALKNEMPKSGANTVRIVASGSSWTWNQQSNTASKRRKLIEAAIEGKMVPMLEFHDGTCMELCDLPAKDGKMGLKQIVDEWLEPANLQLLKDYEGQLMVNIANEWGPEDRGFLDCYKDAISRLRSAGVKNVLVIDAGRCGQSANTLLEFGDQLFDHDPLKNLVLSIHMYGFWTTEDKTFSEWTPPFDIETFIPRLANLKAPVIVGEFGWEGEGSSINYDPKKALQIFHDNQIGWLFWAWYDGKDKPFFNATKDESYRFNKDSDLTDAGRFIIHDPKLGMKVIAKKPSNM</sequence>
<keyword evidence="1 3" id="KW-0378">Hydrolase</keyword>
<dbReference type="PROSITE" id="PS51257">
    <property type="entry name" value="PROKAR_LIPOPROTEIN"/>
    <property type="match status" value="1"/>
</dbReference>
<name>A0A3E0E5I0_9BACT</name>
<dbReference type="Gene3D" id="3.20.20.80">
    <property type="entry name" value="Glycosidases"/>
    <property type="match status" value="1"/>
</dbReference>
<evidence type="ECO:0000313" key="6">
    <source>
        <dbReference type="Proteomes" id="UP000256405"/>
    </source>
</evidence>